<evidence type="ECO:0008006" key="4">
    <source>
        <dbReference type="Google" id="ProtNLM"/>
    </source>
</evidence>
<sequence length="66" mass="7549">QQIALFDIPFIVTLGWILGKPLTLLFDLYELITLFLAVLTVNYSVQDGKSNWLEGVILMCECLRVF</sequence>
<evidence type="ECO:0000256" key="1">
    <source>
        <dbReference type="ARBA" id="ARBA00023065"/>
    </source>
</evidence>
<keyword evidence="3" id="KW-1185">Reference proteome</keyword>
<dbReference type="PANTHER" id="PTHR31503:SF20">
    <property type="entry name" value="CA(2+)_H(+) EXCHANGER, PUTATIVE (EUROFUNG)-RELATED"/>
    <property type="match status" value="1"/>
</dbReference>
<evidence type="ECO:0000313" key="3">
    <source>
        <dbReference type="Proteomes" id="UP000799118"/>
    </source>
</evidence>
<dbReference type="PANTHER" id="PTHR31503">
    <property type="entry name" value="VACUOLAR CALCIUM ION TRANSPORTER"/>
    <property type="match status" value="1"/>
</dbReference>
<keyword evidence="1" id="KW-0406">Ion transport</keyword>
<dbReference type="GO" id="GO:0000329">
    <property type="term" value="C:fungal-type vacuole membrane"/>
    <property type="evidence" value="ECO:0007669"/>
    <property type="project" value="TreeGrafter"/>
</dbReference>
<feature type="non-terminal residue" evidence="2">
    <location>
        <position position="1"/>
    </location>
</feature>
<name>A0A6A4GI81_9AGAR</name>
<organism evidence="2 3">
    <name type="scientific">Gymnopus androsaceus JB14</name>
    <dbReference type="NCBI Taxonomy" id="1447944"/>
    <lineage>
        <taxon>Eukaryota</taxon>
        <taxon>Fungi</taxon>
        <taxon>Dikarya</taxon>
        <taxon>Basidiomycota</taxon>
        <taxon>Agaricomycotina</taxon>
        <taxon>Agaricomycetes</taxon>
        <taxon>Agaricomycetidae</taxon>
        <taxon>Agaricales</taxon>
        <taxon>Marasmiineae</taxon>
        <taxon>Omphalotaceae</taxon>
        <taxon>Gymnopus</taxon>
    </lineage>
</organism>
<dbReference type="InterPro" id="IPR004713">
    <property type="entry name" value="CaH_exchang"/>
</dbReference>
<evidence type="ECO:0000313" key="2">
    <source>
        <dbReference type="EMBL" id="KAE9385256.1"/>
    </source>
</evidence>
<keyword evidence="1" id="KW-0813">Transport</keyword>
<dbReference type="AlphaFoldDB" id="A0A6A4GI81"/>
<dbReference type="GO" id="GO:0006874">
    <property type="term" value="P:intracellular calcium ion homeostasis"/>
    <property type="evidence" value="ECO:0007669"/>
    <property type="project" value="TreeGrafter"/>
</dbReference>
<dbReference type="Proteomes" id="UP000799118">
    <property type="component" value="Unassembled WGS sequence"/>
</dbReference>
<reference evidence="2" key="1">
    <citation type="journal article" date="2019" name="Environ. Microbiol.">
        <title>Fungal ecological strategies reflected in gene transcription - a case study of two litter decomposers.</title>
        <authorList>
            <person name="Barbi F."/>
            <person name="Kohler A."/>
            <person name="Barry K."/>
            <person name="Baskaran P."/>
            <person name="Daum C."/>
            <person name="Fauchery L."/>
            <person name="Ihrmark K."/>
            <person name="Kuo A."/>
            <person name="LaButti K."/>
            <person name="Lipzen A."/>
            <person name="Morin E."/>
            <person name="Grigoriev I.V."/>
            <person name="Henrissat B."/>
            <person name="Lindahl B."/>
            <person name="Martin F."/>
        </authorList>
    </citation>
    <scope>NUCLEOTIDE SEQUENCE</scope>
    <source>
        <strain evidence="2">JB14</strain>
    </source>
</reference>
<gene>
    <name evidence="2" type="ORF">BT96DRAFT_601936</name>
</gene>
<protein>
    <recommendedName>
        <fullName evidence="4">Sodium/calcium exchanger membrane region domain-containing protein</fullName>
    </recommendedName>
</protein>
<dbReference type="GO" id="GO:0015369">
    <property type="term" value="F:calcium:proton antiporter activity"/>
    <property type="evidence" value="ECO:0007669"/>
    <property type="project" value="TreeGrafter"/>
</dbReference>
<proteinExistence type="predicted"/>
<dbReference type="EMBL" id="ML770009">
    <property type="protein sequence ID" value="KAE9385256.1"/>
    <property type="molecule type" value="Genomic_DNA"/>
</dbReference>
<accession>A0A6A4GI81</accession>
<dbReference type="OrthoDB" id="1699231at2759"/>